<dbReference type="InterPro" id="IPR045338">
    <property type="entry name" value="DUF6535"/>
</dbReference>
<reference evidence="4 5" key="1">
    <citation type="journal article" date="2020" name="ISME J.">
        <title>Uncovering the hidden diversity of litter-decomposition mechanisms in mushroom-forming fungi.</title>
        <authorList>
            <person name="Floudas D."/>
            <person name="Bentzer J."/>
            <person name="Ahren D."/>
            <person name="Johansson T."/>
            <person name="Persson P."/>
            <person name="Tunlid A."/>
        </authorList>
    </citation>
    <scope>NUCLEOTIDE SEQUENCE [LARGE SCALE GENOMIC DNA]</scope>
    <source>
        <strain evidence="4 5">CBS 101986</strain>
    </source>
</reference>
<keyword evidence="2" id="KW-0812">Transmembrane</keyword>
<feature type="compositionally biased region" description="Polar residues" evidence="1">
    <location>
        <begin position="80"/>
        <end position="91"/>
    </location>
</feature>
<dbReference type="EMBL" id="JAACJJ010000015">
    <property type="protein sequence ID" value="KAF5325012.1"/>
    <property type="molecule type" value="Genomic_DNA"/>
</dbReference>
<feature type="region of interest" description="Disordered" evidence="1">
    <location>
        <begin position="74"/>
        <end position="99"/>
    </location>
</feature>
<sequence length="465" mass="52151">MSCSTGFSILSEPRVATVENASEAEGEAALCQGHVESVESVPQATQPDVNIHSYDINTLQLEEQRVTKHNAMHWLPQGDATPNQRKSSTMLGDTPLPKTPKPNFDPFERILKPFLEQDTVQCNAWKEEVQNILIFAGLFSAVVTAFIIESYQRLQPDPNDAIVGLLAHIAETLDNPSINGTASVSSLVPNDSNFSPSHSDININIFWFISLILSLTAALVGIITLQWLREHQRYDNTLKSQQQMAIFNARVHSLEEWYVPQIFAGLPLLLQGALVLFFAGMVEFLFSLRLEVAIPVTLSICVPLIFLIVTTLLPTLQVYILQYPFRLSINDKVPSPCPYKSPQSLIFRRIGVHSETVFRFFASIVTSAYVCLVKIGCFIRKVVGSPPPIFRSHPPHFQDMLRTVDPAQVLSARDAGWTSIDMSWLFHRKFYTLSLRLACEDSANESWTQDSMARSGRITMRFIVV</sequence>
<evidence type="ECO:0000259" key="3">
    <source>
        <dbReference type="Pfam" id="PF20153"/>
    </source>
</evidence>
<organism evidence="4 5">
    <name type="scientific">Psilocybe cf. subviscida</name>
    <dbReference type="NCBI Taxonomy" id="2480587"/>
    <lineage>
        <taxon>Eukaryota</taxon>
        <taxon>Fungi</taxon>
        <taxon>Dikarya</taxon>
        <taxon>Basidiomycota</taxon>
        <taxon>Agaricomycotina</taxon>
        <taxon>Agaricomycetes</taxon>
        <taxon>Agaricomycetidae</taxon>
        <taxon>Agaricales</taxon>
        <taxon>Agaricineae</taxon>
        <taxon>Strophariaceae</taxon>
        <taxon>Psilocybe</taxon>
    </lineage>
</organism>
<feature type="domain" description="DUF6535" evidence="3">
    <location>
        <begin position="115"/>
        <end position="287"/>
    </location>
</feature>
<evidence type="ECO:0000313" key="4">
    <source>
        <dbReference type="EMBL" id="KAF5325012.1"/>
    </source>
</evidence>
<feature type="transmembrane region" description="Helical" evidence="2">
    <location>
        <begin position="298"/>
        <end position="320"/>
    </location>
</feature>
<name>A0A8H5BMR5_9AGAR</name>
<dbReference type="Pfam" id="PF20153">
    <property type="entry name" value="DUF6535"/>
    <property type="match status" value="1"/>
</dbReference>
<protein>
    <recommendedName>
        <fullName evidence="3">DUF6535 domain-containing protein</fullName>
    </recommendedName>
</protein>
<dbReference type="Proteomes" id="UP000567179">
    <property type="component" value="Unassembled WGS sequence"/>
</dbReference>
<gene>
    <name evidence="4" type="ORF">D9619_009810</name>
</gene>
<keyword evidence="2" id="KW-1133">Transmembrane helix</keyword>
<comment type="caution">
    <text evidence="4">The sequence shown here is derived from an EMBL/GenBank/DDBJ whole genome shotgun (WGS) entry which is preliminary data.</text>
</comment>
<keyword evidence="5" id="KW-1185">Reference proteome</keyword>
<feature type="transmembrane region" description="Helical" evidence="2">
    <location>
        <begin position="129"/>
        <end position="148"/>
    </location>
</feature>
<evidence type="ECO:0000256" key="1">
    <source>
        <dbReference type="SAM" id="MobiDB-lite"/>
    </source>
</evidence>
<feature type="transmembrane region" description="Helical" evidence="2">
    <location>
        <begin position="262"/>
        <end position="286"/>
    </location>
</feature>
<accession>A0A8H5BMR5</accession>
<dbReference type="OrthoDB" id="2756178at2759"/>
<feature type="transmembrane region" description="Helical" evidence="2">
    <location>
        <begin position="357"/>
        <end position="379"/>
    </location>
</feature>
<proteinExistence type="predicted"/>
<evidence type="ECO:0000313" key="5">
    <source>
        <dbReference type="Proteomes" id="UP000567179"/>
    </source>
</evidence>
<feature type="transmembrane region" description="Helical" evidence="2">
    <location>
        <begin position="205"/>
        <end position="228"/>
    </location>
</feature>
<keyword evidence="2" id="KW-0472">Membrane</keyword>
<evidence type="ECO:0000256" key="2">
    <source>
        <dbReference type="SAM" id="Phobius"/>
    </source>
</evidence>
<dbReference type="AlphaFoldDB" id="A0A8H5BMR5"/>